<evidence type="ECO:0000256" key="10">
    <source>
        <dbReference type="ARBA" id="ARBA00023236"/>
    </source>
</evidence>
<dbReference type="PROSITE" id="PS51192">
    <property type="entry name" value="HELICASE_ATP_BIND_1"/>
    <property type="match status" value="1"/>
</dbReference>
<dbReference type="SUPFAM" id="SSF52540">
    <property type="entry name" value="P-loop containing nucleoside triphosphate hydrolases"/>
    <property type="match status" value="2"/>
</dbReference>
<dbReference type="OrthoDB" id="9806651at2"/>
<dbReference type="CDD" id="cd17916">
    <property type="entry name" value="DEXHc_UvrB"/>
    <property type="match status" value="1"/>
</dbReference>
<feature type="compositionally biased region" description="Gly residues" evidence="15">
    <location>
        <begin position="713"/>
        <end position="722"/>
    </location>
</feature>
<dbReference type="InterPro" id="IPR036876">
    <property type="entry name" value="UVR_dom_sf"/>
</dbReference>
<evidence type="ECO:0000256" key="3">
    <source>
        <dbReference type="ARBA" id="ARBA00022490"/>
    </source>
</evidence>
<dbReference type="PROSITE" id="PS51194">
    <property type="entry name" value="HELICASE_CTER"/>
    <property type="match status" value="1"/>
</dbReference>
<evidence type="ECO:0000256" key="14">
    <source>
        <dbReference type="RuleBase" id="RU003587"/>
    </source>
</evidence>
<proteinExistence type="inferred from homology"/>
<feature type="region of interest" description="Disordered" evidence="15">
    <location>
        <begin position="699"/>
        <end position="729"/>
    </location>
</feature>
<keyword evidence="8 13" id="KW-0267">Excision nuclease</keyword>
<dbReference type="GO" id="GO:0016887">
    <property type="term" value="F:ATP hydrolysis activity"/>
    <property type="evidence" value="ECO:0007669"/>
    <property type="project" value="InterPro"/>
</dbReference>
<keyword evidence="5 13" id="KW-0227">DNA damage</keyword>
<evidence type="ECO:0000256" key="11">
    <source>
        <dbReference type="ARBA" id="ARBA00026033"/>
    </source>
</evidence>
<protein>
    <recommendedName>
        <fullName evidence="12 13">UvrABC system protein B</fullName>
        <shortName evidence="13">Protein UvrB</shortName>
    </recommendedName>
    <alternativeName>
        <fullName evidence="13">Excinuclease ABC subunit B</fullName>
    </alternativeName>
</protein>
<evidence type="ECO:0000256" key="5">
    <source>
        <dbReference type="ARBA" id="ARBA00022763"/>
    </source>
</evidence>
<evidence type="ECO:0000256" key="7">
    <source>
        <dbReference type="ARBA" id="ARBA00022840"/>
    </source>
</evidence>
<dbReference type="InterPro" id="IPR041471">
    <property type="entry name" value="UvrB_inter"/>
</dbReference>
<evidence type="ECO:0000259" key="16">
    <source>
        <dbReference type="PROSITE" id="PS50151"/>
    </source>
</evidence>
<dbReference type="InterPro" id="IPR006935">
    <property type="entry name" value="Helicase/UvrB_N"/>
</dbReference>
<evidence type="ECO:0000313" key="19">
    <source>
        <dbReference type="EMBL" id="SEQ09467.1"/>
    </source>
</evidence>
<evidence type="ECO:0000256" key="6">
    <source>
        <dbReference type="ARBA" id="ARBA00022769"/>
    </source>
</evidence>
<dbReference type="STRING" id="657014.SAMN04488092_10443"/>
<evidence type="ECO:0000256" key="1">
    <source>
        <dbReference type="ARBA" id="ARBA00004496"/>
    </source>
</evidence>
<dbReference type="PANTHER" id="PTHR24029">
    <property type="entry name" value="UVRABC SYSTEM PROTEIN B"/>
    <property type="match status" value="1"/>
</dbReference>
<dbReference type="HAMAP" id="MF_00204">
    <property type="entry name" value="UvrB"/>
    <property type="match status" value="1"/>
</dbReference>
<dbReference type="InterPro" id="IPR024759">
    <property type="entry name" value="UvrB_YAD/RRR_dom"/>
</dbReference>
<dbReference type="InterPro" id="IPR004807">
    <property type="entry name" value="UvrB"/>
</dbReference>
<keyword evidence="3 13" id="KW-0963">Cytoplasm</keyword>
<comment type="similarity">
    <text evidence="2 13 14">Belongs to the UvrB family.</text>
</comment>
<keyword evidence="10 13" id="KW-0742">SOS response</keyword>
<evidence type="ECO:0000256" key="8">
    <source>
        <dbReference type="ARBA" id="ARBA00022881"/>
    </source>
</evidence>
<dbReference type="GO" id="GO:0005737">
    <property type="term" value="C:cytoplasm"/>
    <property type="evidence" value="ECO:0007669"/>
    <property type="project" value="UniProtKB-SubCell"/>
</dbReference>
<dbReference type="GO" id="GO:0009380">
    <property type="term" value="C:excinuclease repair complex"/>
    <property type="evidence" value="ECO:0007669"/>
    <property type="project" value="InterPro"/>
</dbReference>
<dbReference type="InterPro" id="IPR001650">
    <property type="entry name" value="Helicase_C-like"/>
</dbReference>
<dbReference type="GO" id="GO:0009432">
    <property type="term" value="P:SOS response"/>
    <property type="evidence" value="ECO:0007669"/>
    <property type="project" value="UniProtKB-UniRule"/>
</dbReference>
<dbReference type="InterPro" id="IPR027417">
    <property type="entry name" value="P-loop_NTPase"/>
</dbReference>
<feature type="short sequence motif" description="Beta-hairpin" evidence="13">
    <location>
        <begin position="117"/>
        <end position="140"/>
    </location>
</feature>
<dbReference type="EMBL" id="FOEP01000004">
    <property type="protein sequence ID" value="SEQ09467.1"/>
    <property type="molecule type" value="Genomic_DNA"/>
</dbReference>
<dbReference type="PROSITE" id="PS50151">
    <property type="entry name" value="UVR"/>
    <property type="match status" value="1"/>
</dbReference>
<evidence type="ECO:0000256" key="4">
    <source>
        <dbReference type="ARBA" id="ARBA00022741"/>
    </source>
</evidence>
<gene>
    <name evidence="13" type="primary">uvrB</name>
    <name evidence="19" type="ORF">SAMN04488092_10443</name>
</gene>
<feature type="domain" description="Helicase ATP-binding" evidence="17">
    <location>
        <begin position="51"/>
        <end position="183"/>
    </location>
</feature>
<comment type="domain">
    <text evidence="13">The beta-hairpin motif is involved in DNA binding.</text>
</comment>
<dbReference type="NCBIfam" id="NF003673">
    <property type="entry name" value="PRK05298.1"/>
    <property type="match status" value="1"/>
</dbReference>
<comment type="subcellular location">
    <subcellularLocation>
        <location evidence="1 13 14">Cytoplasm</location>
    </subcellularLocation>
</comment>
<evidence type="ECO:0000256" key="13">
    <source>
        <dbReference type="HAMAP-Rule" id="MF_00204"/>
    </source>
</evidence>
<evidence type="ECO:0000256" key="15">
    <source>
        <dbReference type="SAM" id="MobiDB-lite"/>
    </source>
</evidence>
<dbReference type="Gene3D" id="4.10.860.10">
    <property type="entry name" value="UVR domain"/>
    <property type="match status" value="1"/>
</dbReference>
<dbReference type="Gene3D" id="6.10.140.240">
    <property type="match status" value="1"/>
</dbReference>
<evidence type="ECO:0000313" key="20">
    <source>
        <dbReference type="Proteomes" id="UP000198634"/>
    </source>
</evidence>
<dbReference type="Gene3D" id="3.40.50.300">
    <property type="entry name" value="P-loop containing nucleotide triphosphate hydrolases"/>
    <property type="match status" value="3"/>
</dbReference>
<dbReference type="SUPFAM" id="SSF46600">
    <property type="entry name" value="C-terminal UvrC-binding domain of UvrB"/>
    <property type="match status" value="1"/>
</dbReference>
<dbReference type="AlphaFoldDB" id="A0A1H9D7Y8"/>
<sequence length="729" mass="81613">MSDPTLTAPMMHAPAPDVRSRPKLEGGKRFILETEFSPAGDQPKAIAELTEGINAGEHDQVLLGATGTGKTFTMAKVIEATQRPAIILAPNKTLAAQLYGEFKGFFPDNAVEYFVSYYDYYQPEAYVARSDTFIEKESQINEQIDRMRHSATRALLERDDVIIVASVSCIYGIGSVETYGAMTQDLQVGSSYDQREVIADLVAQQYKRNDAGFQRGSFRVRGDSLEIFPAHLEDRAWRLSFFGEELESITEFDPLTGEKTDTFDHIRVYANSHYVTPKPTMQQAIIGIKKELRQRLDQLVNEGKLLEAQRLEQRCTFDLEMLEATGVCNGIENYSRYLTGRAPGEPPPTLFEFIPDNAIVFADESHVSVPQIGGMYKGDFRRKMTLAEHGFRLPSCMDNRPLKFEEWDAMRPQSVFVSATPAAWELEQTGGVFTEQVIRPTGLLDPMIEIRPVDMQVDDLLDEVRKVSAAGFRTLCTTLTKRMAEDLTEYMHEQGIRVRYMHSDIDTIERIEILRDLRLGAFDVLIGINLLREGLDIPECGLVAILDADKEGFLRSETSLIQTIGRAARNAEGRVIMYADRITGSMERAMGETDRRRAKQIAYNIEHNITPQTVKKNVEDILAGLYKGDTDQSRVTAKISKPLHGANLEAHLDGLRLDMRKAAENLEFEEAARLRDEVKRLEAVDLAISDDPLARQSAVESAVEKAGAARGRSTGGRGGQRGGVKRRGR</sequence>
<comment type="function">
    <text evidence="13">The UvrABC repair system catalyzes the recognition and processing of DNA lesions. A damage recognition complex composed of 2 UvrA and 2 UvrB subunits scans DNA for abnormalities. Upon binding of the UvrA(2)B(2) complex to a putative damaged site, the DNA wraps around one UvrB monomer. DNA wrap is dependent on ATP binding by UvrB and probably causes local melting of the DNA helix, facilitating insertion of UvrB beta-hairpin between the DNA strands. Then UvrB probes one DNA strand for the presence of a lesion. If a lesion is found the UvrA subunits dissociate and the UvrB-DNA preincision complex is formed. This complex is subsequently bound by UvrC and the second UvrB is released. If no lesion is found, the DNA wraps around the other UvrB subunit that will check the other stand for damage.</text>
</comment>
<dbReference type="SMART" id="SM00490">
    <property type="entry name" value="HELICc"/>
    <property type="match status" value="1"/>
</dbReference>
<evidence type="ECO:0000259" key="18">
    <source>
        <dbReference type="PROSITE" id="PS51194"/>
    </source>
</evidence>
<dbReference type="PANTHER" id="PTHR24029:SF0">
    <property type="entry name" value="UVRABC SYSTEM PROTEIN B"/>
    <property type="match status" value="1"/>
</dbReference>
<dbReference type="GO" id="GO:0009381">
    <property type="term" value="F:excinuclease ABC activity"/>
    <property type="evidence" value="ECO:0007669"/>
    <property type="project" value="UniProtKB-UniRule"/>
</dbReference>
<dbReference type="RefSeq" id="WP_090269147.1">
    <property type="nucleotide sequence ID" value="NZ_FOEP01000004.1"/>
</dbReference>
<dbReference type="GO" id="GO:0003677">
    <property type="term" value="F:DNA binding"/>
    <property type="evidence" value="ECO:0007669"/>
    <property type="project" value="UniProtKB-UniRule"/>
</dbReference>
<evidence type="ECO:0000256" key="12">
    <source>
        <dbReference type="ARBA" id="ARBA00029504"/>
    </source>
</evidence>
<dbReference type="GO" id="GO:0005524">
    <property type="term" value="F:ATP binding"/>
    <property type="evidence" value="ECO:0007669"/>
    <property type="project" value="UniProtKB-UniRule"/>
</dbReference>
<dbReference type="Pfam" id="PF00271">
    <property type="entry name" value="Helicase_C"/>
    <property type="match status" value="1"/>
</dbReference>
<name>A0A1H9D7Y8_9RHOB</name>
<evidence type="ECO:0000256" key="9">
    <source>
        <dbReference type="ARBA" id="ARBA00023204"/>
    </source>
</evidence>
<dbReference type="NCBIfam" id="TIGR00631">
    <property type="entry name" value="uvrb"/>
    <property type="match status" value="1"/>
</dbReference>
<keyword evidence="20" id="KW-1185">Reference proteome</keyword>
<keyword evidence="6 13" id="KW-0228">DNA excision</keyword>
<evidence type="ECO:0000256" key="2">
    <source>
        <dbReference type="ARBA" id="ARBA00008533"/>
    </source>
</evidence>
<dbReference type="GO" id="GO:0006289">
    <property type="term" value="P:nucleotide-excision repair"/>
    <property type="evidence" value="ECO:0007669"/>
    <property type="project" value="UniProtKB-UniRule"/>
</dbReference>
<organism evidence="19 20">
    <name type="scientific">Thalassovita taeanensis</name>
    <dbReference type="NCBI Taxonomy" id="657014"/>
    <lineage>
        <taxon>Bacteria</taxon>
        <taxon>Pseudomonadati</taxon>
        <taxon>Pseudomonadota</taxon>
        <taxon>Alphaproteobacteria</taxon>
        <taxon>Rhodobacterales</taxon>
        <taxon>Roseobacteraceae</taxon>
        <taxon>Thalassovita</taxon>
    </lineage>
</organism>
<feature type="binding site" evidence="13">
    <location>
        <begin position="64"/>
        <end position="71"/>
    </location>
    <ligand>
        <name>ATP</name>
        <dbReference type="ChEBI" id="CHEBI:30616"/>
    </ligand>
</feature>
<reference evidence="19 20" key="1">
    <citation type="submission" date="2016-10" db="EMBL/GenBank/DDBJ databases">
        <authorList>
            <person name="de Groot N.N."/>
        </authorList>
    </citation>
    <scope>NUCLEOTIDE SEQUENCE [LARGE SCALE GENOMIC DNA]</scope>
    <source>
        <strain evidence="19 20">DSM 22007</strain>
    </source>
</reference>
<comment type="subunit">
    <text evidence="11 13 14">Forms a heterotetramer with UvrA during the search for lesions. Interacts with UvrC in an incision complex.</text>
</comment>
<dbReference type="Proteomes" id="UP000198634">
    <property type="component" value="Unassembled WGS sequence"/>
</dbReference>
<keyword evidence="9 13" id="KW-0234">DNA repair</keyword>
<dbReference type="SMART" id="SM00487">
    <property type="entry name" value="DEXDc"/>
    <property type="match status" value="1"/>
</dbReference>
<dbReference type="CDD" id="cd18790">
    <property type="entry name" value="SF2_C_UvrB"/>
    <property type="match status" value="1"/>
</dbReference>
<dbReference type="Pfam" id="PF02151">
    <property type="entry name" value="UVR"/>
    <property type="match status" value="1"/>
</dbReference>
<dbReference type="InterPro" id="IPR001943">
    <property type="entry name" value="UVR_dom"/>
</dbReference>
<evidence type="ECO:0000259" key="17">
    <source>
        <dbReference type="PROSITE" id="PS51192"/>
    </source>
</evidence>
<dbReference type="Pfam" id="PF12344">
    <property type="entry name" value="UvrB"/>
    <property type="match status" value="1"/>
</dbReference>
<dbReference type="InterPro" id="IPR014001">
    <property type="entry name" value="Helicase_ATP-bd"/>
</dbReference>
<feature type="domain" description="Helicase C-terminal" evidence="18">
    <location>
        <begin position="456"/>
        <end position="622"/>
    </location>
</feature>
<keyword evidence="7 13" id="KW-0067">ATP-binding</keyword>
<dbReference type="Pfam" id="PF04851">
    <property type="entry name" value="ResIII"/>
    <property type="match status" value="1"/>
</dbReference>
<keyword evidence="4 13" id="KW-0547">Nucleotide-binding</keyword>
<accession>A0A1H9D7Y8</accession>
<feature type="domain" description="UVR" evidence="16">
    <location>
        <begin position="649"/>
        <end position="684"/>
    </location>
</feature>
<dbReference type="Pfam" id="PF17757">
    <property type="entry name" value="UvrB_inter"/>
    <property type="match status" value="1"/>
</dbReference>